<evidence type="ECO:0000259" key="1">
    <source>
        <dbReference type="Pfam" id="PF24821"/>
    </source>
</evidence>
<protein>
    <recommendedName>
        <fullName evidence="1">DUF7711 domain-containing protein</fullName>
    </recommendedName>
</protein>
<gene>
    <name evidence="2" type="ORF">ACHIPZ_20435</name>
</gene>
<evidence type="ECO:0000313" key="3">
    <source>
        <dbReference type="Proteomes" id="UP001609175"/>
    </source>
</evidence>
<dbReference type="EMBL" id="JBIMSO010000062">
    <property type="protein sequence ID" value="MFH5210553.1"/>
    <property type="molecule type" value="Genomic_DNA"/>
</dbReference>
<comment type="caution">
    <text evidence="2">The sequence shown here is derived from an EMBL/GenBank/DDBJ whole genome shotgun (WGS) entry which is preliminary data.</text>
</comment>
<proteinExistence type="predicted"/>
<dbReference type="InterPro" id="IPR056128">
    <property type="entry name" value="DUF7711"/>
</dbReference>
<evidence type="ECO:0000313" key="2">
    <source>
        <dbReference type="EMBL" id="MFH5210553.1"/>
    </source>
</evidence>
<dbReference type="Proteomes" id="UP001609175">
    <property type="component" value="Unassembled WGS sequence"/>
</dbReference>
<dbReference type="Pfam" id="PF24821">
    <property type="entry name" value="DUF7711"/>
    <property type="match status" value="1"/>
</dbReference>
<accession>A0ABW7JRC4</accession>
<reference evidence="2 3" key="1">
    <citation type="submission" date="2024-10" db="EMBL/GenBank/DDBJ databases">
        <authorList>
            <person name="Riesco R."/>
        </authorList>
    </citation>
    <scope>NUCLEOTIDE SEQUENCE [LARGE SCALE GENOMIC DNA]</scope>
    <source>
        <strain evidence="2 3">NCIMB 15449</strain>
    </source>
</reference>
<organism evidence="2 3">
    <name type="scientific">Antrihabitans spumae</name>
    <dbReference type="NCBI Taxonomy" id="3373370"/>
    <lineage>
        <taxon>Bacteria</taxon>
        <taxon>Bacillati</taxon>
        <taxon>Actinomycetota</taxon>
        <taxon>Actinomycetes</taxon>
        <taxon>Mycobacteriales</taxon>
        <taxon>Nocardiaceae</taxon>
        <taxon>Antrihabitans</taxon>
    </lineage>
</organism>
<sequence length="102" mass="11554">MANHLIREPVRIWSREGGIDDKVLDALAEKRFGDVPRPEFDKALLADELAATLKHLRGVSDEYWDSKWRRAHSGNGRYPENTLWDAVFGYLDLLDADGEAGS</sequence>
<name>A0ABW7JRC4_9NOCA</name>
<feature type="domain" description="DUF7711" evidence="1">
    <location>
        <begin position="2"/>
        <end position="97"/>
    </location>
</feature>